<feature type="region of interest" description="Disordered" evidence="3">
    <location>
        <begin position="1221"/>
        <end position="1258"/>
    </location>
</feature>
<keyword evidence="7" id="KW-1267">Proteomics identification</keyword>
<dbReference type="GO" id="GO:0007165">
    <property type="term" value="P:signal transduction"/>
    <property type="evidence" value="ECO:0007669"/>
    <property type="project" value="InterPro"/>
</dbReference>
<evidence type="ECO:0007829" key="7">
    <source>
        <dbReference type="PeptideAtlas" id="A0A498MN47"/>
    </source>
</evidence>
<dbReference type="AlphaFoldDB" id="A0A498MN47"/>
<feature type="region of interest" description="Disordered" evidence="3">
    <location>
        <begin position="553"/>
        <end position="584"/>
    </location>
</feature>
<dbReference type="PANTHER" id="PTHR24123">
    <property type="entry name" value="ANKYRIN REPEAT-CONTAINING"/>
    <property type="match status" value="1"/>
</dbReference>
<dbReference type="SUPFAM" id="SSF47986">
    <property type="entry name" value="DEATH domain"/>
    <property type="match status" value="1"/>
</dbReference>
<dbReference type="InterPro" id="IPR000488">
    <property type="entry name" value="Death_dom"/>
</dbReference>
<keyword evidence="1" id="KW-0677">Repeat</keyword>
<keyword evidence="6" id="KW-1185">Reference proteome</keyword>
<dbReference type="PROSITE" id="PS50017">
    <property type="entry name" value="DEATH_DOMAIN"/>
    <property type="match status" value="1"/>
</dbReference>
<feature type="region of interest" description="Disordered" evidence="3">
    <location>
        <begin position="1138"/>
        <end position="1162"/>
    </location>
</feature>
<feature type="region of interest" description="Disordered" evidence="3">
    <location>
        <begin position="1195"/>
        <end position="1214"/>
    </location>
</feature>
<dbReference type="EMBL" id="QBIY01012713">
    <property type="protein sequence ID" value="RXN18545.1"/>
    <property type="molecule type" value="Genomic_DNA"/>
</dbReference>
<gene>
    <name evidence="5" type="ORF">ROHU_026152</name>
</gene>
<dbReference type="InterPro" id="IPR051165">
    <property type="entry name" value="Multifunctional_ANK_Repeat"/>
</dbReference>
<feature type="compositionally biased region" description="Polar residues" evidence="3">
    <location>
        <begin position="300"/>
        <end position="309"/>
    </location>
</feature>
<organism evidence="5 6">
    <name type="scientific">Labeo rohita</name>
    <name type="common">Indian major carp</name>
    <name type="synonym">Cyprinus rohita</name>
    <dbReference type="NCBI Taxonomy" id="84645"/>
    <lineage>
        <taxon>Eukaryota</taxon>
        <taxon>Metazoa</taxon>
        <taxon>Chordata</taxon>
        <taxon>Craniata</taxon>
        <taxon>Vertebrata</taxon>
        <taxon>Euteleostomi</taxon>
        <taxon>Actinopterygii</taxon>
        <taxon>Neopterygii</taxon>
        <taxon>Teleostei</taxon>
        <taxon>Ostariophysi</taxon>
        <taxon>Cypriniformes</taxon>
        <taxon>Cyprinidae</taxon>
        <taxon>Labeoninae</taxon>
        <taxon>Labeonini</taxon>
        <taxon>Labeo</taxon>
    </lineage>
</organism>
<dbReference type="FunFam" id="1.10.533.10:FF:000002">
    <property type="entry name" value="Ankyrin-3 isoform 2"/>
    <property type="match status" value="1"/>
</dbReference>
<feature type="compositionally biased region" description="Basic and acidic residues" evidence="3">
    <location>
        <begin position="52"/>
        <end position="69"/>
    </location>
</feature>
<dbReference type="Pfam" id="PF00531">
    <property type="entry name" value="Death"/>
    <property type="match status" value="1"/>
</dbReference>
<feature type="compositionally biased region" description="Basic and acidic residues" evidence="3">
    <location>
        <begin position="875"/>
        <end position="887"/>
    </location>
</feature>
<dbReference type="SMART" id="SM00005">
    <property type="entry name" value="DEATH"/>
    <property type="match status" value="1"/>
</dbReference>
<feature type="region of interest" description="Disordered" evidence="3">
    <location>
        <begin position="52"/>
        <end position="75"/>
    </location>
</feature>
<dbReference type="Gene3D" id="1.10.533.10">
    <property type="entry name" value="Death Domain, Fas"/>
    <property type="match status" value="1"/>
</dbReference>
<dbReference type="Proteomes" id="UP000290572">
    <property type="component" value="Unassembled WGS sequence"/>
</dbReference>
<keyword evidence="2" id="KW-0040">ANK repeat</keyword>
<evidence type="ECO:0000256" key="1">
    <source>
        <dbReference type="ARBA" id="ARBA00022737"/>
    </source>
</evidence>
<name>A0A498MN47_LABRO</name>
<dbReference type="CDD" id="cd08317">
    <property type="entry name" value="Death_ank"/>
    <property type="match status" value="1"/>
</dbReference>
<feature type="compositionally biased region" description="Basic and acidic residues" evidence="3">
    <location>
        <begin position="275"/>
        <end position="287"/>
    </location>
</feature>
<feature type="compositionally biased region" description="Basic and acidic residues" evidence="3">
    <location>
        <begin position="336"/>
        <end position="356"/>
    </location>
</feature>
<feature type="region of interest" description="Disordered" evidence="3">
    <location>
        <begin position="203"/>
        <end position="404"/>
    </location>
</feature>
<sequence length="1258" mass="140944">MEDYDGSESTELSMLQIIHDPATLASPDLLSEVSDMKQDLIKVSVLLTSEKLERSCSSDPGERSDKAGDEDVDEPFEIVEKVKEDLEKVEGILRDGTMDDTKREGAIGRSVTIDDEEWVLLSETDVEESNIKKSTEIQEALIQEVRITRDTVSHSSPKRDISDMVSFLSSDLEQCLQETPVPFSDSQDVDSVQETFTEVVVKRGKHRPAEIKKPARKKRKEREFASGSSEDDLERMSRSQSEESLDEDAVIGGSESVFGPLPVSPRVVETPIGSIKDRVKALQKKVEEENEVDSQKWKSQKVTTSQSNEDPGLTPERTYYEDYQNRRLSVEPQISPDRKPSEDFSADIKAELEDNPKYQLYRRTSEDDYDSPELEESTHKVSGEATEVLESTDKMEEEETHLPTCIDMPSMQTHVKNKEEDYEQLPSEYHSIEFGETTTEEHLIVTSAESKMGIAIDGDVDSKSDSDESTTSEKVLEPVSSIDIVGITTATNEGQDESQPDVCIHQKDNEEEPEEFPVSIPRDLVPWSAEVDDDEAFNAKIEAEEQKILALCADRRSHGTTPDTTPGRTPTEEGTPNPFLFQEGKLFEMTRGGAIDMTKRTMEEEEERFFFPINEDSSEEFEQVDFSASESVAVASLEMPTDGLVHQDRVAEEDEAKSDGFSKTGTKSVLEPEHPERNDFPIQSEPKSPTEDNGICEDTLIPNVDTATYTVTRTVYSEQDPESSDSSVEDEQHSVVEMPISTQASTVSSSASVYTVSQQQFQTSPSIYTPSKDIVFEIEDTTSKPKIAVKAASFDQILEQGDSIEQNQRPKSEADIGDSEWSMSVVEIHTTIDSSYTKPKTSSSQMPVSPTQSPDLEYVVSSQPELPPEFSQDLDSSRSTECDETKGDSASVELGTESSSKANRPPSIGDDVFESRPNWEDCVETQMQRISDSTTPDQMDWHDDADRKEETLAIIADLLGFSWTELAKELEFNEDEIQQVRAENPNSLQEQSHALLQRWVDREGKHATEDTLIKRLTKINRMDIVHLIEIQMHKSVQEQTSRTYAEIERTLDHSEALSSVQEDGDSLRVVRRVETSQRHPPAVSEEDLSVASLLDIPSWAETMGNAHSESIHGDMMEELEINQDSFTNPWLFQEFKKESTKEAADEDGDDVPDVPPQSVTEEQYTDAQGNLVVKKVTRKVIRRCVSSDGVETEQVTFHEQDGMSSSKGEPALGQEVRQVVQTTMVHGEQLEKHEGDPFLASDLPSARDDFTQDEDAEV</sequence>
<dbReference type="STRING" id="84645.A0A498MN47"/>
<evidence type="ECO:0000256" key="2">
    <source>
        <dbReference type="ARBA" id="ARBA00023043"/>
    </source>
</evidence>
<accession>A0A498MN47</accession>
<feature type="region of interest" description="Disordered" evidence="3">
    <location>
        <begin position="800"/>
        <end position="916"/>
    </location>
</feature>
<comment type="caution">
    <text evidence="5">The sequence shown here is derived from an EMBL/GenBank/DDBJ whole genome shotgun (WGS) entry which is preliminary data.</text>
</comment>
<reference evidence="5 6" key="1">
    <citation type="submission" date="2018-03" db="EMBL/GenBank/DDBJ databases">
        <title>Draft genome sequence of Rohu Carp (Labeo rohita).</title>
        <authorList>
            <person name="Das P."/>
            <person name="Kushwaha B."/>
            <person name="Joshi C.G."/>
            <person name="Kumar D."/>
            <person name="Nagpure N.S."/>
            <person name="Sahoo L."/>
            <person name="Das S.P."/>
            <person name="Bit A."/>
            <person name="Patnaik S."/>
            <person name="Meher P.K."/>
            <person name="Jayasankar P."/>
            <person name="Koringa P.G."/>
            <person name="Patel N.V."/>
            <person name="Hinsu A.T."/>
            <person name="Kumar R."/>
            <person name="Pandey M."/>
            <person name="Agarwal S."/>
            <person name="Srivastava S."/>
            <person name="Singh M."/>
            <person name="Iquebal M.A."/>
            <person name="Jaiswal S."/>
            <person name="Angadi U.B."/>
            <person name="Kumar N."/>
            <person name="Raza M."/>
            <person name="Shah T.M."/>
            <person name="Rai A."/>
            <person name="Jena J.K."/>
        </authorList>
    </citation>
    <scope>NUCLEOTIDE SEQUENCE [LARGE SCALE GENOMIC DNA]</scope>
    <source>
        <strain evidence="5">DASCIFA01</strain>
        <tissue evidence="5">Testis</tissue>
    </source>
</reference>
<evidence type="ECO:0000259" key="4">
    <source>
        <dbReference type="PROSITE" id="PS50017"/>
    </source>
</evidence>
<feature type="domain" description="Death" evidence="4">
    <location>
        <begin position="948"/>
        <end position="1032"/>
    </location>
</feature>
<evidence type="ECO:0000313" key="6">
    <source>
        <dbReference type="Proteomes" id="UP000290572"/>
    </source>
</evidence>
<dbReference type="InterPro" id="IPR011029">
    <property type="entry name" value="DEATH-like_dom_sf"/>
</dbReference>
<evidence type="ECO:0000256" key="3">
    <source>
        <dbReference type="SAM" id="MobiDB-lite"/>
    </source>
</evidence>
<dbReference type="PANTHER" id="PTHR24123:SF49">
    <property type="entry name" value="ANKYRIN-2-LIKE ISOFORM X1"/>
    <property type="match status" value="1"/>
</dbReference>
<evidence type="ECO:0000313" key="5">
    <source>
        <dbReference type="EMBL" id="RXN18545.1"/>
    </source>
</evidence>
<feature type="region of interest" description="Disordered" evidence="3">
    <location>
        <begin position="643"/>
        <end position="701"/>
    </location>
</feature>
<proteinExistence type="evidence at protein level"/>
<feature type="compositionally biased region" description="Polar residues" evidence="3">
    <location>
        <begin position="831"/>
        <end position="864"/>
    </location>
</feature>
<feature type="region of interest" description="Disordered" evidence="3">
    <location>
        <begin position="456"/>
        <end position="525"/>
    </location>
</feature>
<feature type="compositionally biased region" description="Basic and acidic residues" evidence="3">
    <location>
        <begin position="670"/>
        <end position="679"/>
    </location>
</feature>
<feature type="compositionally biased region" description="Low complexity" evidence="3">
    <location>
        <begin position="559"/>
        <end position="578"/>
    </location>
</feature>
<feature type="compositionally biased region" description="Basic and acidic residues" evidence="3">
    <location>
        <begin position="318"/>
        <end position="329"/>
    </location>
</feature>
<protein>
    <submittedName>
        <fullName evidence="5">Ankyrin-2-like isoform X7</fullName>
    </submittedName>
</protein>